<dbReference type="InterPro" id="IPR010730">
    <property type="entry name" value="HET"/>
</dbReference>
<dbReference type="Pfam" id="PF06985">
    <property type="entry name" value="HET"/>
    <property type="match status" value="1"/>
</dbReference>
<evidence type="ECO:0000256" key="1">
    <source>
        <dbReference type="SAM" id="MobiDB-lite"/>
    </source>
</evidence>
<feature type="transmembrane region" description="Helical" evidence="2">
    <location>
        <begin position="788"/>
        <end position="810"/>
    </location>
</feature>
<name>A0ABQ9QKC2_9PEZI</name>
<feature type="region of interest" description="Disordered" evidence="1">
    <location>
        <begin position="1"/>
        <end position="24"/>
    </location>
</feature>
<organism evidence="4 5">
    <name type="scientific">Colletotrichum tamarilloi</name>
    <dbReference type="NCBI Taxonomy" id="1209934"/>
    <lineage>
        <taxon>Eukaryota</taxon>
        <taxon>Fungi</taxon>
        <taxon>Dikarya</taxon>
        <taxon>Ascomycota</taxon>
        <taxon>Pezizomycotina</taxon>
        <taxon>Sordariomycetes</taxon>
        <taxon>Hypocreomycetidae</taxon>
        <taxon>Glomerellales</taxon>
        <taxon>Glomerellaceae</taxon>
        <taxon>Colletotrichum</taxon>
        <taxon>Colletotrichum acutatum species complex</taxon>
    </lineage>
</organism>
<gene>
    <name evidence="4" type="ORF">CTAM01_15786</name>
</gene>
<feature type="transmembrane region" description="Helical" evidence="2">
    <location>
        <begin position="657"/>
        <end position="678"/>
    </location>
</feature>
<dbReference type="EMBL" id="MLFU01000178">
    <property type="protein sequence ID" value="KAK1474952.1"/>
    <property type="molecule type" value="Genomic_DNA"/>
</dbReference>
<dbReference type="InterPro" id="IPR052895">
    <property type="entry name" value="HetReg/Transcr_Mod"/>
</dbReference>
<dbReference type="Proteomes" id="UP001227543">
    <property type="component" value="Unassembled WGS sequence"/>
</dbReference>
<feature type="transmembrane region" description="Helical" evidence="2">
    <location>
        <begin position="849"/>
        <end position="872"/>
    </location>
</feature>
<evidence type="ECO:0000313" key="5">
    <source>
        <dbReference type="Proteomes" id="UP001227543"/>
    </source>
</evidence>
<feature type="transmembrane region" description="Helical" evidence="2">
    <location>
        <begin position="746"/>
        <end position="767"/>
    </location>
</feature>
<evidence type="ECO:0000259" key="3">
    <source>
        <dbReference type="Pfam" id="PF06985"/>
    </source>
</evidence>
<feature type="transmembrane region" description="Helical" evidence="2">
    <location>
        <begin position="719"/>
        <end position="740"/>
    </location>
</feature>
<feature type="compositionally biased region" description="Polar residues" evidence="1">
    <location>
        <begin position="1"/>
        <end position="19"/>
    </location>
</feature>
<keyword evidence="2" id="KW-1133">Transmembrane helix</keyword>
<keyword evidence="2" id="KW-0812">Transmembrane</keyword>
<dbReference type="RefSeq" id="XP_060373633.1">
    <property type="nucleotide sequence ID" value="XM_060531780.1"/>
</dbReference>
<evidence type="ECO:0000256" key="2">
    <source>
        <dbReference type="SAM" id="Phobius"/>
    </source>
</evidence>
<feature type="transmembrane region" description="Helical" evidence="2">
    <location>
        <begin position="547"/>
        <end position="570"/>
    </location>
</feature>
<protein>
    <recommendedName>
        <fullName evidence="3">Heterokaryon incompatibility domain-containing protein</fullName>
    </recommendedName>
</protein>
<feature type="region of interest" description="Disordered" evidence="1">
    <location>
        <begin position="892"/>
        <end position="911"/>
    </location>
</feature>
<comment type="caution">
    <text evidence="4">The sequence shown here is derived from an EMBL/GenBank/DDBJ whole genome shotgun (WGS) entry which is preliminary data.</text>
</comment>
<keyword evidence="5" id="KW-1185">Reference proteome</keyword>
<feature type="transmembrane region" description="Helical" evidence="2">
    <location>
        <begin position="618"/>
        <end position="637"/>
    </location>
</feature>
<accession>A0ABQ9QKC2</accession>
<feature type="transmembrane region" description="Helical" evidence="2">
    <location>
        <begin position="822"/>
        <end position="842"/>
    </location>
</feature>
<dbReference type="GeneID" id="85416018"/>
<keyword evidence="2" id="KW-0472">Membrane</keyword>
<reference evidence="4 5" key="1">
    <citation type="submission" date="2016-10" db="EMBL/GenBank/DDBJ databases">
        <title>The genome sequence of Colletotrichum fioriniae PJ7.</title>
        <authorList>
            <person name="Baroncelli R."/>
        </authorList>
    </citation>
    <scope>NUCLEOTIDE SEQUENCE [LARGE SCALE GENOMIC DNA]</scope>
    <source>
        <strain evidence="4 5">Tom-12</strain>
    </source>
</reference>
<dbReference type="PANTHER" id="PTHR24148">
    <property type="entry name" value="ANKYRIN REPEAT DOMAIN-CONTAINING PROTEIN 39 HOMOLOG-RELATED"/>
    <property type="match status" value="1"/>
</dbReference>
<feature type="domain" description="Heterokaryon incompatibility" evidence="3">
    <location>
        <begin position="60"/>
        <end position="217"/>
    </location>
</feature>
<sequence length="911" mass="102880">MANIQKYTESSNVQSNPTDWSAKLPDPKTHIRLLTILPGRQTEELRCTCSTIRLDDRPKYNALSYVWGNREAKAQVIVNGVQVTINKSLAGALRRIRHDREPIVIWADALCINQDDEDEKKYQIDLMHRIYGECENCLVWMGDIVVKGDSSVAAELAARAALNAVRIIAGQPHDEDLGWPGQYPIATSVAGNGLTAGAALQSMMDCEWWQRIWTVQEVCLPPKATVLWGPLEISFQAIMDAASHMVQPDEHPQRNNIFDLFQEGTAMYPRLHTSPYTIPVLSIAHARLWNQSRTDSLYRLWRFRDRRSTYPKDKLFGIWALLNKTYLPEIRPTDYVLDIVVLFSRLMVSLLRSLDSLKPLIGWRGERETAGLPTWVLDLAQPEDSDCTSDFWTHDIAWRQFHASSGLPRFKPPVKQAEDLTLLTLDGIRVDKVATILMDLRHTRQSLWRQGFEDAIKDQAGKDDIMYQYNSLIQGKFGENRERVTDESWHGDSESWNEHVVNQTGDGIILRLYELIQNILTTLVPSPVLTSTIMASSKRWPAPIHVFSYRALLVVPIILAIATFASLFIHSDVNVALLYSQCDARARLPAVSKVPVLGPPVCFAISFFQSALDSMRTFATMSAILSFIAGLMTVTTIEAARVCNAPNVVIANPTGPWLVFNLIGGAVVWQLVILPAFFHRSRSILLARKRAGQEAVESAASKDPDFGKDSRHLVVDAEIIAIPVSVAWGFILPSLLMLIYNSPVIIVVWLFFPVWVSLIRQAVRWAVLRVQKRQHRSFHLESHTVSLLLVYLIPILCSAVSHVYFIWSLFQWDDRKEMTRATVKFVEIDMFFIGLTVLYWLFVETGWKVPLVAVLGTIPLGPGAGICIAWIYRDTEIRESLKQWLSDVVGGQEEANEEGRASASEETPLLH</sequence>
<evidence type="ECO:0000313" key="4">
    <source>
        <dbReference type="EMBL" id="KAK1474952.1"/>
    </source>
</evidence>
<dbReference type="PANTHER" id="PTHR24148:SF82">
    <property type="entry name" value="HETEROKARYON INCOMPATIBILITY DOMAIN-CONTAINING PROTEIN"/>
    <property type="match status" value="1"/>
</dbReference>
<proteinExistence type="predicted"/>